<evidence type="ECO:0000313" key="2">
    <source>
        <dbReference type="EMBL" id="NIA67784.1"/>
    </source>
</evidence>
<dbReference type="RefSeq" id="WP_167221667.1">
    <property type="nucleotide sequence ID" value="NZ_JAAQPH010000002.1"/>
</dbReference>
<accession>A0A967CAY9</accession>
<feature type="compositionally biased region" description="Acidic residues" evidence="1">
    <location>
        <begin position="54"/>
        <end position="73"/>
    </location>
</feature>
<dbReference type="Proteomes" id="UP000761264">
    <property type="component" value="Unassembled WGS sequence"/>
</dbReference>
<keyword evidence="3" id="KW-1185">Reference proteome</keyword>
<evidence type="ECO:0008006" key="4">
    <source>
        <dbReference type="Google" id="ProtNLM"/>
    </source>
</evidence>
<feature type="region of interest" description="Disordered" evidence="1">
    <location>
        <begin position="253"/>
        <end position="301"/>
    </location>
</feature>
<feature type="compositionally biased region" description="Polar residues" evidence="1">
    <location>
        <begin position="1"/>
        <end position="12"/>
    </location>
</feature>
<feature type="compositionally biased region" description="Low complexity" evidence="1">
    <location>
        <begin position="257"/>
        <end position="266"/>
    </location>
</feature>
<feature type="compositionally biased region" description="Low complexity" evidence="1">
    <location>
        <begin position="15"/>
        <end position="31"/>
    </location>
</feature>
<evidence type="ECO:0000313" key="3">
    <source>
        <dbReference type="Proteomes" id="UP000761264"/>
    </source>
</evidence>
<gene>
    <name evidence="2" type="ORF">HBA54_04200</name>
</gene>
<dbReference type="Pfam" id="PF09306">
    <property type="entry name" value="Phage-scaffold"/>
    <property type="match status" value="1"/>
</dbReference>
<feature type="compositionally biased region" description="Basic and acidic residues" evidence="1">
    <location>
        <begin position="39"/>
        <end position="53"/>
    </location>
</feature>
<dbReference type="AlphaFoldDB" id="A0A967CAY9"/>
<feature type="region of interest" description="Disordered" evidence="1">
    <location>
        <begin position="160"/>
        <end position="179"/>
    </location>
</feature>
<comment type="caution">
    <text evidence="2">The sequence shown here is derived from an EMBL/GenBank/DDBJ whole genome shotgun (WGS) entry which is preliminary data.</text>
</comment>
<reference evidence="2" key="1">
    <citation type="submission" date="2020-03" db="EMBL/GenBank/DDBJ databases">
        <title>Genome of Pelagibius litoralis DSM 21314T.</title>
        <authorList>
            <person name="Wang G."/>
        </authorList>
    </citation>
    <scope>NUCLEOTIDE SEQUENCE</scope>
    <source>
        <strain evidence="2">DSM 21314</strain>
    </source>
</reference>
<feature type="region of interest" description="Disordered" evidence="1">
    <location>
        <begin position="104"/>
        <end position="134"/>
    </location>
</feature>
<name>A0A967CAY9_9PROT</name>
<evidence type="ECO:0000256" key="1">
    <source>
        <dbReference type="SAM" id="MobiDB-lite"/>
    </source>
</evidence>
<proteinExistence type="predicted"/>
<protein>
    <recommendedName>
        <fullName evidence="4">Scaffolding protein</fullName>
    </recommendedName>
</protein>
<feature type="compositionally biased region" description="Basic and acidic residues" evidence="1">
    <location>
        <begin position="160"/>
        <end position="175"/>
    </location>
</feature>
<feature type="region of interest" description="Disordered" evidence="1">
    <location>
        <begin position="1"/>
        <end position="92"/>
    </location>
</feature>
<dbReference type="InterPro" id="IPR015385">
    <property type="entry name" value="Phage_P22_Gp8_scaffold"/>
</dbReference>
<sequence length="301" mass="33130">MSEENTGAVSESVTEEPIPALEEEAAPVTETPEGEDKTEDAPAEKAEDEPKADAEEESEGSDGDEPAVEDEPEEKPKRNRPGKAQRQLIKAQAEIDALKGMVYALAEKQGGPGPADPGQQRSDTTPADFPKQEDFTDYSQFLDAKAEWVAERKAQEVIERERNSFQEKQAKRSHDAAMAAHMGRVDKARVEYEDFDEVAFADDVMITPEMHNAILGSEHGPKVQYYLGSHPDEAARITRMDAYAQVREIGKLEAKLTAKPPKKSTTAPPPPKTLKGGGKPEKDPAKMTQAEYEAWRNKKAS</sequence>
<organism evidence="2 3">
    <name type="scientific">Pelagibius litoralis</name>
    <dbReference type="NCBI Taxonomy" id="374515"/>
    <lineage>
        <taxon>Bacteria</taxon>
        <taxon>Pseudomonadati</taxon>
        <taxon>Pseudomonadota</taxon>
        <taxon>Alphaproteobacteria</taxon>
        <taxon>Rhodospirillales</taxon>
        <taxon>Rhodovibrionaceae</taxon>
        <taxon>Pelagibius</taxon>
    </lineage>
</organism>
<dbReference type="EMBL" id="JAAQPH010000002">
    <property type="protein sequence ID" value="NIA67784.1"/>
    <property type="molecule type" value="Genomic_DNA"/>
</dbReference>